<accession>A0A6C0CIK5</accession>
<dbReference type="PANTHER" id="PTHR43574">
    <property type="entry name" value="EPIMERASE-RELATED"/>
    <property type="match status" value="1"/>
</dbReference>
<keyword evidence="1" id="KW-0520">NAD</keyword>
<evidence type="ECO:0000256" key="1">
    <source>
        <dbReference type="ARBA" id="ARBA00023027"/>
    </source>
</evidence>
<dbReference type="SUPFAM" id="SSF51735">
    <property type="entry name" value="NAD(P)-binding Rossmann-fold domains"/>
    <property type="match status" value="1"/>
</dbReference>
<dbReference type="Pfam" id="PF01370">
    <property type="entry name" value="Epimerase"/>
    <property type="match status" value="1"/>
</dbReference>
<name>A0A6C0CIK5_9ZZZZ</name>
<feature type="domain" description="NAD-dependent epimerase/dehydratase" evidence="2">
    <location>
        <begin position="3"/>
        <end position="254"/>
    </location>
</feature>
<evidence type="ECO:0000259" key="2">
    <source>
        <dbReference type="Pfam" id="PF01370"/>
    </source>
</evidence>
<reference evidence="3" key="1">
    <citation type="journal article" date="2020" name="Nature">
        <title>Giant virus diversity and host interactions through global metagenomics.</title>
        <authorList>
            <person name="Schulz F."/>
            <person name="Roux S."/>
            <person name="Paez-Espino D."/>
            <person name="Jungbluth S."/>
            <person name="Walsh D.A."/>
            <person name="Denef V.J."/>
            <person name="McMahon K.D."/>
            <person name="Konstantinidis K.T."/>
            <person name="Eloe-Fadrosh E.A."/>
            <person name="Kyrpides N.C."/>
            <person name="Woyke T."/>
        </authorList>
    </citation>
    <scope>NUCLEOTIDE SEQUENCE</scope>
    <source>
        <strain evidence="3">GVMAG-M-3300021343-4</strain>
    </source>
</reference>
<evidence type="ECO:0000313" key="3">
    <source>
        <dbReference type="EMBL" id="QHT04606.1"/>
    </source>
</evidence>
<protein>
    <recommendedName>
        <fullName evidence="2">NAD-dependent epimerase/dehydratase domain-containing protein</fullName>
    </recommendedName>
</protein>
<dbReference type="AlphaFoldDB" id="A0A6C0CIK5"/>
<proteinExistence type="predicted"/>
<dbReference type="PRINTS" id="PR01713">
    <property type="entry name" value="NUCEPIMERASE"/>
</dbReference>
<dbReference type="Gene3D" id="3.40.50.720">
    <property type="entry name" value="NAD(P)-binding Rossmann-like Domain"/>
    <property type="match status" value="1"/>
</dbReference>
<dbReference type="EMBL" id="MN739435">
    <property type="protein sequence ID" value="QHT04606.1"/>
    <property type="molecule type" value="Genomic_DNA"/>
</dbReference>
<organism evidence="3">
    <name type="scientific">viral metagenome</name>
    <dbReference type="NCBI Taxonomy" id="1070528"/>
    <lineage>
        <taxon>unclassified sequences</taxon>
        <taxon>metagenomes</taxon>
        <taxon>organismal metagenomes</taxon>
    </lineage>
</organism>
<sequence length="326" mass="37847">MRILMTGYAGFIGSHLLNRLITDTDHTVYVYDTFTSDNYPAQIKRERINKLKEDWDKKGIDYENRLFDYTIPENVESLTEFHRIDKIVHLASIPGVRKSLEIPEYYVNNNIGGFIRVLELAKKYNAEVIYASSSSVYGNNVNVPFKESDTSGEIRSSYACSKKCMEIYAEYYQNVFGIKCIGLRFFTVYGPEGRPDMAPYMFLKHIHEGTELTQYGNGESYRDYTYIDDIIDGIYSIIERDNSKNPTDKIYNLGNRTPYSLKEFIELCEDVVGHKAKKRIIENQLGDVPRTFADISRARLHFGYNPKTVLKDGLTKTYESFKIRWQ</sequence>
<dbReference type="InterPro" id="IPR001509">
    <property type="entry name" value="Epimerase_deHydtase"/>
</dbReference>
<dbReference type="InterPro" id="IPR036291">
    <property type="entry name" value="NAD(P)-bd_dom_sf"/>
</dbReference>